<dbReference type="AlphaFoldDB" id="A0A1D3CX58"/>
<proteinExistence type="predicted"/>
<comment type="caution">
    <text evidence="1">The sequence shown here is derived from an EMBL/GenBank/DDBJ whole genome shotgun (WGS) entry which is preliminary data.</text>
</comment>
<dbReference type="InParanoid" id="A0A1D3CX58"/>
<dbReference type="Proteomes" id="UP000095192">
    <property type="component" value="Unassembled WGS sequence"/>
</dbReference>
<keyword evidence="2" id="KW-1185">Reference proteome</keyword>
<gene>
    <name evidence="1" type="ORF">cyc_08122</name>
</gene>
<reference evidence="1 2" key="1">
    <citation type="journal article" date="2016" name="BMC Genomics">
        <title>Comparative genomics reveals Cyclospora cayetanensis possesses coccidia-like metabolism and invasion components but unique surface antigens.</title>
        <authorList>
            <person name="Liu S."/>
            <person name="Wang L."/>
            <person name="Zheng H."/>
            <person name="Xu Z."/>
            <person name="Roellig D.M."/>
            <person name="Li N."/>
            <person name="Frace M.A."/>
            <person name="Tang K."/>
            <person name="Arrowood M.J."/>
            <person name="Moss D.M."/>
            <person name="Zhang L."/>
            <person name="Feng Y."/>
            <person name="Xiao L."/>
        </authorList>
    </citation>
    <scope>NUCLEOTIDE SEQUENCE [LARGE SCALE GENOMIC DNA]</scope>
    <source>
        <strain evidence="1 2">CHN_HEN01</strain>
    </source>
</reference>
<protein>
    <submittedName>
        <fullName evidence="1">Uncharacterized protein</fullName>
    </submittedName>
</protein>
<sequence>MLFCVGDFQLVGCARRVGLAGIIGLRGLWQDDAELAGGQEASGSRAPVLKSALVSSCRIGCAQSSNINSSNTTVYAVRYLHAQVWGVVCAFSCRLCADGAYLLMLFCVGDFQDVCSGNQDDAELAGVLESSPSTVALLNTATRVVLPPTTSPSTWRRYDAQFVWRLCADGAHLLMLFCVGDFQKVGCARGVRLAGVRAFREVLQDDAELAGVVPSVWNVDGSMTIRLEWFEHAHMG</sequence>
<accession>A0A1D3CX58</accession>
<dbReference type="VEuPathDB" id="ToxoDB:cyc_08122"/>
<organism evidence="1 2">
    <name type="scientific">Cyclospora cayetanensis</name>
    <dbReference type="NCBI Taxonomy" id="88456"/>
    <lineage>
        <taxon>Eukaryota</taxon>
        <taxon>Sar</taxon>
        <taxon>Alveolata</taxon>
        <taxon>Apicomplexa</taxon>
        <taxon>Conoidasida</taxon>
        <taxon>Coccidia</taxon>
        <taxon>Eucoccidiorida</taxon>
        <taxon>Eimeriorina</taxon>
        <taxon>Eimeriidae</taxon>
        <taxon>Cyclospora</taxon>
    </lineage>
</organism>
<evidence type="ECO:0000313" key="2">
    <source>
        <dbReference type="Proteomes" id="UP000095192"/>
    </source>
</evidence>
<evidence type="ECO:0000313" key="1">
    <source>
        <dbReference type="EMBL" id="OEH75771.1"/>
    </source>
</evidence>
<dbReference type="EMBL" id="JROU02001638">
    <property type="protein sequence ID" value="OEH75771.1"/>
    <property type="molecule type" value="Genomic_DNA"/>
</dbReference>
<name>A0A1D3CX58_9EIME</name>